<dbReference type="InterPro" id="IPR043504">
    <property type="entry name" value="Peptidase_S1_PA_chymotrypsin"/>
</dbReference>
<dbReference type="SMART" id="SM00020">
    <property type="entry name" value="Tryp_SPc"/>
    <property type="match status" value="1"/>
</dbReference>
<dbReference type="CDD" id="cd00190">
    <property type="entry name" value="Tryp_SPc"/>
    <property type="match status" value="1"/>
</dbReference>
<feature type="domain" description="Peptidase S1" evidence="3">
    <location>
        <begin position="67"/>
        <end position="306"/>
    </location>
</feature>
<dbReference type="PROSITE" id="PS50240">
    <property type="entry name" value="TRYPSIN_DOM"/>
    <property type="match status" value="1"/>
</dbReference>
<dbReference type="InterPro" id="IPR001254">
    <property type="entry name" value="Trypsin_dom"/>
</dbReference>
<keyword evidence="2" id="KW-0732">Signal</keyword>
<sequence length="309" mass="35075">MNETRILLVTILIFGYWMLAQAFDPKDGYPRSKYSRRRDNITVDTSSNEETEEKNELDESDFANVYECGAQTAENHPWIAVLEHTDPTGKSKKRTLSKGVLIGPQHVLTTVSSIHNSHPFWVVSGVRLGDSPTWAIDNMEHNSSRVVRRDIEEVYIHEKKDIALIKLTQRVKITDNIKPICLPKQGHYEFRELHLHICKRIKGVPLKKQARIIVAQVTPVAPHDCTIMFQRQHATVTPSEFCAWDENGDTCTGDLGGPVIGKHNGRFYVTGLKSYALTSMNLNEDAMPGVYTKVGSHIKWIRELMNNNV</sequence>
<dbReference type="VEuPathDB" id="VectorBase:CSON009640"/>
<dbReference type="AlphaFoldDB" id="A0A336N033"/>
<evidence type="ECO:0000259" key="3">
    <source>
        <dbReference type="PROSITE" id="PS50240"/>
    </source>
</evidence>
<evidence type="ECO:0000313" key="4">
    <source>
        <dbReference type="EMBL" id="SSX35321.1"/>
    </source>
</evidence>
<dbReference type="InterPro" id="IPR001314">
    <property type="entry name" value="Peptidase_S1A"/>
</dbReference>
<dbReference type="Gene3D" id="2.40.10.10">
    <property type="entry name" value="Trypsin-like serine proteases"/>
    <property type="match status" value="2"/>
</dbReference>
<dbReference type="Pfam" id="PF00089">
    <property type="entry name" value="Trypsin"/>
    <property type="match status" value="1"/>
</dbReference>
<dbReference type="GO" id="GO:0006508">
    <property type="term" value="P:proteolysis"/>
    <property type="evidence" value="ECO:0007669"/>
    <property type="project" value="InterPro"/>
</dbReference>
<dbReference type="PRINTS" id="PR00722">
    <property type="entry name" value="CHYMOTRYPSIN"/>
</dbReference>
<dbReference type="EMBL" id="UFQT01003861">
    <property type="protein sequence ID" value="SSX35321.1"/>
    <property type="molecule type" value="Genomic_DNA"/>
</dbReference>
<feature type="signal peptide" evidence="2">
    <location>
        <begin position="1"/>
        <end position="22"/>
    </location>
</feature>
<feature type="chain" id="PRO_5016361435" evidence="2">
    <location>
        <begin position="23"/>
        <end position="309"/>
    </location>
</feature>
<accession>A0A336N033</accession>
<evidence type="ECO:0000256" key="2">
    <source>
        <dbReference type="SAM" id="SignalP"/>
    </source>
</evidence>
<proteinExistence type="inferred from homology"/>
<dbReference type="OMA" id="GLRKWIS"/>
<protein>
    <submittedName>
        <fullName evidence="4">CSON009640 protein</fullName>
    </submittedName>
</protein>
<dbReference type="PANTHER" id="PTHR24260:SF147">
    <property type="entry name" value="EG:BACR7A4.3 PROTEIN-RELATED"/>
    <property type="match status" value="1"/>
</dbReference>
<dbReference type="SUPFAM" id="SSF50494">
    <property type="entry name" value="Trypsin-like serine proteases"/>
    <property type="match status" value="1"/>
</dbReference>
<dbReference type="PANTHER" id="PTHR24260">
    <property type="match status" value="1"/>
</dbReference>
<dbReference type="GO" id="GO:0004252">
    <property type="term" value="F:serine-type endopeptidase activity"/>
    <property type="evidence" value="ECO:0007669"/>
    <property type="project" value="InterPro"/>
</dbReference>
<organism evidence="4">
    <name type="scientific">Culicoides sonorensis</name>
    <name type="common">Biting midge</name>
    <dbReference type="NCBI Taxonomy" id="179676"/>
    <lineage>
        <taxon>Eukaryota</taxon>
        <taxon>Metazoa</taxon>
        <taxon>Ecdysozoa</taxon>
        <taxon>Arthropoda</taxon>
        <taxon>Hexapoda</taxon>
        <taxon>Insecta</taxon>
        <taxon>Pterygota</taxon>
        <taxon>Neoptera</taxon>
        <taxon>Endopterygota</taxon>
        <taxon>Diptera</taxon>
        <taxon>Nematocera</taxon>
        <taxon>Chironomoidea</taxon>
        <taxon>Ceratopogonidae</taxon>
        <taxon>Ceratopogoninae</taxon>
        <taxon>Culicoides</taxon>
        <taxon>Monoculicoides</taxon>
    </lineage>
</organism>
<reference evidence="4" key="1">
    <citation type="submission" date="2018-07" db="EMBL/GenBank/DDBJ databases">
        <authorList>
            <person name="Quirk P.G."/>
            <person name="Krulwich T.A."/>
        </authorList>
    </citation>
    <scope>NUCLEOTIDE SEQUENCE</scope>
</reference>
<gene>
    <name evidence="4" type="primary">CSON009640</name>
</gene>
<dbReference type="InterPro" id="IPR051333">
    <property type="entry name" value="CLIP_Serine_Protease"/>
</dbReference>
<comment type="similarity">
    <text evidence="1">Belongs to the peptidase S1 family. CLIP subfamily.</text>
</comment>
<dbReference type="InterPro" id="IPR009003">
    <property type="entry name" value="Peptidase_S1_PA"/>
</dbReference>
<evidence type="ECO:0000256" key="1">
    <source>
        <dbReference type="ARBA" id="ARBA00024195"/>
    </source>
</evidence>
<name>A0A336N033_CULSO</name>